<keyword evidence="4" id="KW-1185">Reference proteome</keyword>
<feature type="region of interest" description="Disordered" evidence="1">
    <location>
        <begin position="80"/>
        <end position="99"/>
    </location>
</feature>
<dbReference type="Proteomes" id="UP001497516">
    <property type="component" value="Chromosome 8"/>
</dbReference>
<evidence type="ECO:0000256" key="1">
    <source>
        <dbReference type="SAM" id="MobiDB-lite"/>
    </source>
</evidence>
<name>A0AAV2G4K9_9ROSI</name>
<accession>A0AAV2G4K9</accession>
<protein>
    <submittedName>
        <fullName evidence="3">Uncharacterized protein</fullName>
    </submittedName>
</protein>
<sequence length="222" mass="22979">MVVATLCSLLVRVGPVTRSPGGSRRTLVWSQIPAQFPDSLGLALPLLAVYSTGDTHTPVLYEALARCAPTVVRRLVARPGLIDSGPTGRPPSGRFGSPDLGFDTQPNLASFGPGSIHLSWSAKLSSSSSPGPISHGSSLSGLVGHGSPSYPTIFCFPRALSWAWSVGVGSKPGPLNTGSGTLIVPNSPSSTVRLRGMEELPSAPPFAVETRAILASPPPWPL</sequence>
<dbReference type="EMBL" id="OZ034821">
    <property type="protein sequence ID" value="CAL1405554.1"/>
    <property type="molecule type" value="Genomic_DNA"/>
</dbReference>
<evidence type="ECO:0000313" key="3">
    <source>
        <dbReference type="EMBL" id="CAL1405554.1"/>
    </source>
</evidence>
<organism evidence="3 4">
    <name type="scientific">Linum trigynum</name>
    <dbReference type="NCBI Taxonomy" id="586398"/>
    <lineage>
        <taxon>Eukaryota</taxon>
        <taxon>Viridiplantae</taxon>
        <taxon>Streptophyta</taxon>
        <taxon>Embryophyta</taxon>
        <taxon>Tracheophyta</taxon>
        <taxon>Spermatophyta</taxon>
        <taxon>Magnoliopsida</taxon>
        <taxon>eudicotyledons</taxon>
        <taxon>Gunneridae</taxon>
        <taxon>Pentapetalae</taxon>
        <taxon>rosids</taxon>
        <taxon>fabids</taxon>
        <taxon>Malpighiales</taxon>
        <taxon>Linaceae</taxon>
        <taxon>Linum</taxon>
    </lineage>
</organism>
<gene>
    <name evidence="3" type="ORF">LTRI10_LOCUS45334</name>
</gene>
<feature type="signal peptide" evidence="2">
    <location>
        <begin position="1"/>
        <end position="18"/>
    </location>
</feature>
<dbReference type="AlphaFoldDB" id="A0AAV2G4K9"/>
<keyword evidence="2" id="KW-0732">Signal</keyword>
<evidence type="ECO:0000256" key="2">
    <source>
        <dbReference type="SAM" id="SignalP"/>
    </source>
</evidence>
<feature type="chain" id="PRO_5043999248" evidence="2">
    <location>
        <begin position="19"/>
        <end position="222"/>
    </location>
</feature>
<evidence type="ECO:0000313" key="4">
    <source>
        <dbReference type="Proteomes" id="UP001497516"/>
    </source>
</evidence>
<reference evidence="3 4" key="1">
    <citation type="submission" date="2024-04" db="EMBL/GenBank/DDBJ databases">
        <authorList>
            <person name="Fracassetti M."/>
        </authorList>
    </citation>
    <scope>NUCLEOTIDE SEQUENCE [LARGE SCALE GENOMIC DNA]</scope>
</reference>
<proteinExistence type="predicted"/>